<feature type="domain" description="Thioesterase" evidence="1">
    <location>
        <begin position="53"/>
        <end position="291"/>
    </location>
</feature>
<gene>
    <name evidence="2" type="ORF">BN2475_1340003</name>
</gene>
<dbReference type="EMBL" id="CYGX02000134">
    <property type="protein sequence ID" value="SIT49302.1"/>
    <property type="molecule type" value="Genomic_DNA"/>
</dbReference>
<dbReference type="AlphaFoldDB" id="A0A1N7SPN7"/>
<dbReference type="Gene3D" id="3.40.50.1820">
    <property type="entry name" value="alpha/beta hydrolase"/>
    <property type="match status" value="1"/>
</dbReference>
<sequence>MITHAAKRSMICTLNDIFQHSTLAKLALHIDTYPSFTSNISAITIRPSGSEPPIFFVPDGSGDHSYAFPLSESINIDCPTYVLPWPPSLDAPSSLIEDLAEKMANIIIGTQSTGPYRVCGYCTGGILSYAIAKQLSDMGMEIDFVGLIDTPAPSTFRNDNLTIEQRFVMSISDCGNIIPRETINKMQESFERLNIQELIELAQKLKILPKAIPIKIAVDHYKRIHNYVDMIKIYAPPPLHSTIHLFYALEKPDQGDHTSPQTHGWDKIIPSSRLFTNPVPGNHITLMSDKLNRMLLGNALSRILKEPNTYTSKPLSRKPLDTDN</sequence>
<dbReference type="InterPro" id="IPR029058">
    <property type="entry name" value="AB_hydrolase_fold"/>
</dbReference>
<dbReference type="Pfam" id="PF00975">
    <property type="entry name" value="Thioesterase"/>
    <property type="match status" value="1"/>
</dbReference>
<protein>
    <recommendedName>
        <fullName evidence="1">Thioesterase domain-containing protein</fullName>
    </recommendedName>
</protein>
<dbReference type="SUPFAM" id="SSF53474">
    <property type="entry name" value="alpha/beta-Hydrolases"/>
    <property type="match status" value="1"/>
</dbReference>
<reference evidence="2 3" key="1">
    <citation type="submission" date="2016-12" db="EMBL/GenBank/DDBJ databases">
        <authorList>
            <person name="Song W.-J."/>
            <person name="Kurnit D.M."/>
        </authorList>
    </citation>
    <scope>NUCLEOTIDE SEQUENCE [LARGE SCALE GENOMIC DNA]</scope>
    <source>
        <strain evidence="2 3">STM7296</strain>
    </source>
</reference>
<evidence type="ECO:0000313" key="2">
    <source>
        <dbReference type="EMBL" id="SIT49302.1"/>
    </source>
</evidence>
<dbReference type="InterPro" id="IPR001031">
    <property type="entry name" value="Thioesterase"/>
</dbReference>
<accession>A0A1N7SPN7</accession>
<organism evidence="2 3">
    <name type="scientific">Paraburkholderia ribeironis</name>
    <dbReference type="NCBI Taxonomy" id="1247936"/>
    <lineage>
        <taxon>Bacteria</taxon>
        <taxon>Pseudomonadati</taxon>
        <taxon>Pseudomonadota</taxon>
        <taxon>Betaproteobacteria</taxon>
        <taxon>Burkholderiales</taxon>
        <taxon>Burkholderiaceae</taxon>
        <taxon>Paraburkholderia</taxon>
    </lineage>
</organism>
<evidence type="ECO:0000313" key="3">
    <source>
        <dbReference type="Proteomes" id="UP000187012"/>
    </source>
</evidence>
<dbReference type="Proteomes" id="UP000187012">
    <property type="component" value="Unassembled WGS sequence"/>
</dbReference>
<evidence type="ECO:0000259" key="1">
    <source>
        <dbReference type="Pfam" id="PF00975"/>
    </source>
</evidence>
<dbReference type="STRING" id="1247936.BN2475_1340003"/>
<name>A0A1N7SPN7_9BURK</name>
<proteinExistence type="predicted"/>
<keyword evidence="3" id="KW-1185">Reference proteome</keyword>